<dbReference type="PANTHER" id="PTHR35213:SF5">
    <property type="entry name" value="RING-TYPE DOMAIN-CONTAINING PROTEIN"/>
    <property type="match status" value="1"/>
</dbReference>
<evidence type="ECO:0000313" key="3">
    <source>
        <dbReference type="EMBL" id="CAB9528081.1"/>
    </source>
</evidence>
<evidence type="ECO:0000313" key="4">
    <source>
        <dbReference type="Proteomes" id="UP001153069"/>
    </source>
</evidence>
<proteinExistence type="predicted"/>
<feature type="region of interest" description="Disordered" evidence="2">
    <location>
        <begin position="344"/>
        <end position="371"/>
    </location>
</feature>
<feature type="compositionally biased region" description="Low complexity" evidence="2">
    <location>
        <begin position="134"/>
        <end position="147"/>
    </location>
</feature>
<sequence length="371" mass="41024">MESEEKGKSKGVYLRGGTWSDEEMEFMLAMVKEFRAGSVPIKKGTTMRSYLAGQLRCIPKRISKKMENSDYNGRLLYEPAVHFSGKELKERRERLEKLRLKFEDAVVFLQNKDDRSSRGAQFFLYEEKPKPVIKDIPSSPSSSKQSQEQATDDKTTKQATVGIKGATDGIKGASRSIERATASAVLPQDPFRDPFIPASRDPLLPVPRASMIANARLSSVPVWPQYLPATSNDPLSSMIHLAQPWANPYNSMLSMQRSRMLAQGLPLEAGASIGQCATSGEGQLQVPDAAHSAVPDTTVPDTTVPDTTVPDTTEDLATVLARNIKSKEWHRADATDDLATVLARNLKSREGQRSSLDPPAPKRQRRESRRG</sequence>
<dbReference type="PANTHER" id="PTHR35213">
    <property type="entry name" value="RING-TYPE DOMAIN-CONTAINING PROTEIN-RELATED"/>
    <property type="match status" value="1"/>
</dbReference>
<feature type="compositionally biased region" description="Basic residues" evidence="2">
    <location>
        <begin position="362"/>
        <end position="371"/>
    </location>
</feature>
<feature type="coiled-coil region" evidence="1">
    <location>
        <begin position="85"/>
        <end position="112"/>
    </location>
</feature>
<evidence type="ECO:0000256" key="1">
    <source>
        <dbReference type="SAM" id="Coils"/>
    </source>
</evidence>
<gene>
    <name evidence="3" type="ORF">SEMRO_2144_G316310.1</name>
</gene>
<comment type="caution">
    <text evidence="3">The sequence shown here is derived from an EMBL/GenBank/DDBJ whole genome shotgun (WGS) entry which is preliminary data.</text>
</comment>
<reference evidence="3" key="1">
    <citation type="submission" date="2020-06" db="EMBL/GenBank/DDBJ databases">
        <authorList>
            <consortium name="Plant Systems Biology data submission"/>
        </authorList>
    </citation>
    <scope>NUCLEOTIDE SEQUENCE</scope>
    <source>
        <strain evidence="3">D6</strain>
    </source>
</reference>
<dbReference type="AlphaFoldDB" id="A0A9N8EVM3"/>
<evidence type="ECO:0000256" key="2">
    <source>
        <dbReference type="SAM" id="MobiDB-lite"/>
    </source>
</evidence>
<accession>A0A9N8EVM3</accession>
<feature type="region of interest" description="Disordered" evidence="2">
    <location>
        <begin position="132"/>
        <end position="159"/>
    </location>
</feature>
<dbReference type="OrthoDB" id="68300at2759"/>
<keyword evidence="1" id="KW-0175">Coiled coil</keyword>
<protein>
    <submittedName>
        <fullName evidence="3">Uncharacterized protein</fullName>
    </submittedName>
</protein>
<dbReference type="EMBL" id="CAICTM010002142">
    <property type="protein sequence ID" value="CAB9528081.1"/>
    <property type="molecule type" value="Genomic_DNA"/>
</dbReference>
<organism evidence="3 4">
    <name type="scientific">Seminavis robusta</name>
    <dbReference type="NCBI Taxonomy" id="568900"/>
    <lineage>
        <taxon>Eukaryota</taxon>
        <taxon>Sar</taxon>
        <taxon>Stramenopiles</taxon>
        <taxon>Ochrophyta</taxon>
        <taxon>Bacillariophyta</taxon>
        <taxon>Bacillariophyceae</taxon>
        <taxon>Bacillariophycidae</taxon>
        <taxon>Naviculales</taxon>
        <taxon>Naviculaceae</taxon>
        <taxon>Seminavis</taxon>
    </lineage>
</organism>
<name>A0A9N8EVM3_9STRA</name>
<keyword evidence="4" id="KW-1185">Reference proteome</keyword>
<dbReference type="Proteomes" id="UP001153069">
    <property type="component" value="Unassembled WGS sequence"/>
</dbReference>